<accession>A0ABM8A1X4</accession>
<keyword evidence="1" id="KW-0732">Signal</keyword>
<evidence type="ECO:0000313" key="2">
    <source>
        <dbReference type="EMBL" id="BDM72606.1"/>
    </source>
</evidence>
<evidence type="ECO:0008006" key="4">
    <source>
        <dbReference type="Google" id="ProtNLM"/>
    </source>
</evidence>
<gene>
    <name evidence="2" type="ORF">HEK616_60930</name>
</gene>
<feature type="chain" id="PRO_5045707308" description="SH3b domain-containing protein" evidence="1">
    <location>
        <begin position="28"/>
        <end position="119"/>
    </location>
</feature>
<dbReference type="Gene3D" id="2.30.30.40">
    <property type="entry name" value="SH3 Domains"/>
    <property type="match status" value="1"/>
</dbReference>
<dbReference type="EMBL" id="AP026073">
    <property type="protein sequence ID" value="BDM72606.1"/>
    <property type="molecule type" value="Genomic_DNA"/>
</dbReference>
<dbReference type="RefSeq" id="WP_261955995.1">
    <property type="nucleotide sequence ID" value="NZ_AP026073.1"/>
</dbReference>
<dbReference type="Proteomes" id="UP001059597">
    <property type="component" value="Chromosome"/>
</dbReference>
<reference evidence="2" key="1">
    <citation type="submission" date="2022-06" db="EMBL/GenBank/DDBJ databases">
        <title>Complete genome sequence of Streptomyces nigrescens HEK616.</title>
        <authorList>
            <person name="Asamizu S."/>
            <person name="Onaka H."/>
        </authorList>
    </citation>
    <scope>NUCLEOTIDE SEQUENCE</scope>
    <source>
        <strain evidence="2">HEK616</strain>
    </source>
</reference>
<evidence type="ECO:0000256" key="1">
    <source>
        <dbReference type="SAM" id="SignalP"/>
    </source>
</evidence>
<protein>
    <recommendedName>
        <fullName evidence="4">SH3b domain-containing protein</fullName>
    </recommendedName>
</protein>
<organism evidence="2 3">
    <name type="scientific">Streptomyces nigrescens</name>
    <dbReference type="NCBI Taxonomy" id="1920"/>
    <lineage>
        <taxon>Bacteria</taxon>
        <taxon>Bacillati</taxon>
        <taxon>Actinomycetota</taxon>
        <taxon>Actinomycetes</taxon>
        <taxon>Kitasatosporales</taxon>
        <taxon>Streptomycetaceae</taxon>
        <taxon>Streptomyces</taxon>
    </lineage>
</organism>
<proteinExistence type="predicted"/>
<keyword evidence="3" id="KW-1185">Reference proteome</keyword>
<evidence type="ECO:0000313" key="3">
    <source>
        <dbReference type="Proteomes" id="UP001059597"/>
    </source>
</evidence>
<feature type="signal peptide" evidence="1">
    <location>
        <begin position="1"/>
        <end position="27"/>
    </location>
</feature>
<sequence>MTKTRVRVAAVALALTGTTLTSGIATASALTQTAARSAHAASTGWGRTLEAVTVRKEPSSRSTALAVLGKGVKVTIYEGAIHGKYKACGERGNVWLRVAKDGTNIAGWVVRTCRKAPGW</sequence>
<name>A0ABM8A1X4_STRNI</name>